<keyword evidence="2" id="KW-0597">Phosphoprotein</keyword>
<evidence type="ECO:0000256" key="2">
    <source>
        <dbReference type="ARBA" id="ARBA00022553"/>
    </source>
</evidence>
<dbReference type="PANTHER" id="PTHR43775:SF37">
    <property type="entry name" value="SI:DKEY-61P9.11"/>
    <property type="match status" value="1"/>
</dbReference>
<dbReference type="InterPro" id="IPR014043">
    <property type="entry name" value="Acyl_transferase_dom"/>
</dbReference>
<dbReference type="GO" id="GO:0005737">
    <property type="term" value="C:cytoplasm"/>
    <property type="evidence" value="ECO:0007669"/>
    <property type="project" value="TreeGrafter"/>
</dbReference>
<evidence type="ECO:0000256" key="1">
    <source>
        <dbReference type="ARBA" id="ARBA00022450"/>
    </source>
</evidence>
<protein>
    <recommendedName>
        <fullName evidence="3">Malonyl-CoA:ACP transacylase (MAT) domain-containing protein</fullName>
    </recommendedName>
</protein>
<dbReference type="Gene3D" id="3.40.366.10">
    <property type="entry name" value="Malonyl-Coenzyme A Acyl Carrier Protein, domain 2"/>
    <property type="match status" value="1"/>
</dbReference>
<dbReference type="InterPro" id="IPR016035">
    <property type="entry name" value="Acyl_Trfase/lysoPLipase"/>
</dbReference>
<dbReference type="GO" id="GO:0006633">
    <property type="term" value="P:fatty acid biosynthetic process"/>
    <property type="evidence" value="ECO:0007669"/>
    <property type="project" value="TreeGrafter"/>
</dbReference>
<dbReference type="InterPro" id="IPR050091">
    <property type="entry name" value="PKS_NRPS_Biosynth_Enz"/>
</dbReference>
<evidence type="ECO:0000259" key="3">
    <source>
        <dbReference type="SMART" id="SM00827"/>
    </source>
</evidence>
<dbReference type="GO" id="GO:0071770">
    <property type="term" value="P:DIM/DIP cell wall layer assembly"/>
    <property type="evidence" value="ECO:0007669"/>
    <property type="project" value="TreeGrafter"/>
</dbReference>
<keyword evidence="5" id="KW-1185">Reference proteome</keyword>
<dbReference type="PANTHER" id="PTHR43775">
    <property type="entry name" value="FATTY ACID SYNTHASE"/>
    <property type="match status" value="1"/>
</dbReference>
<dbReference type="SUPFAM" id="SSF52151">
    <property type="entry name" value="FabD/lysophospholipase-like"/>
    <property type="match status" value="1"/>
</dbReference>
<dbReference type="GO" id="GO:0005886">
    <property type="term" value="C:plasma membrane"/>
    <property type="evidence" value="ECO:0007669"/>
    <property type="project" value="TreeGrafter"/>
</dbReference>
<name>A0A2P2FF35_AMYLU</name>
<dbReference type="InterPro" id="IPR001227">
    <property type="entry name" value="Ac_transferase_dom_sf"/>
</dbReference>
<dbReference type="SMART" id="SM00827">
    <property type="entry name" value="PKS_AT"/>
    <property type="match status" value="1"/>
</dbReference>
<proteinExistence type="predicted"/>
<gene>
    <name evidence="4" type="ORF">BB31_42030</name>
</gene>
<dbReference type="AlphaFoldDB" id="A0A2P2FF35"/>
<dbReference type="Gene3D" id="3.30.70.3290">
    <property type="match status" value="1"/>
</dbReference>
<dbReference type="GO" id="GO:0004312">
    <property type="term" value="F:fatty acid synthase activity"/>
    <property type="evidence" value="ECO:0007669"/>
    <property type="project" value="TreeGrafter"/>
</dbReference>
<evidence type="ECO:0000313" key="4">
    <source>
        <dbReference type="EMBL" id="KFU75342.1"/>
    </source>
</evidence>
<feature type="domain" description="Malonyl-CoA:ACP transacylase (MAT)" evidence="3">
    <location>
        <begin position="1"/>
        <end position="102"/>
    </location>
</feature>
<dbReference type="Proteomes" id="UP000256220">
    <property type="component" value="Unassembled WGS sequence"/>
</dbReference>
<reference evidence="4 5" key="1">
    <citation type="journal article" date="2014" name="Genome Announc.">
        <title>Draft Genome Sequence of Amycolatopsis lurida NRRL 2430, Producer of the Glycopeptide Family Antibiotic Ristocetin.</title>
        <authorList>
            <person name="Kwun M.J."/>
            <person name="Hong H.J."/>
        </authorList>
    </citation>
    <scope>NUCLEOTIDE SEQUENCE [LARGE SCALE GENOMIC DNA]</scope>
    <source>
        <strain evidence="4 5">NRRL 2430</strain>
    </source>
</reference>
<dbReference type="EMBL" id="JFBM01000075">
    <property type="protein sequence ID" value="KFU75342.1"/>
    <property type="molecule type" value="Genomic_DNA"/>
</dbReference>
<evidence type="ECO:0000313" key="5">
    <source>
        <dbReference type="Proteomes" id="UP000256220"/>
    </source>
</evidence>
<organism evidence="4 5">
    <name type="scientific">Amycolatopsis lurida NRRL 2430</name>
    <dbReference type="NCBI Taxonomy" id="1460371"/>
    <lineage>
        <taxon>Bacteria</taxon>
        <taxon>Bacillati</taxon>
        <taxon>Actinomycetota</taxon>
        <taxon>Actinomycetes</taxon>
        <taxon>Pseudonocardiales</taxon>
        <taxon>Pseudonocardiaceae</taxon>
        <taxon>Amycolatopsis</taxon>
    </lineage>
</organism>
<dbReference type="Pfam" id="PF00698">
    <property type="entry name" value="Acyl_transf_1"/>
    <property type="match status" value="1"/>
</dbReference>
<sequence length="131" mass="14549">MDEIREPLLQALAEIDPRSAEIPLFSTVLGDQVEGTVLDAGYWWRNVRWPVRFGDAFRNVLTRGIGAVLGVGPHPVLASAIDEALPDRSDAAIRFASLRRNRPQREQLLETLGGLYEAGADPDWRRVHPGP</sequence>
<keyword evidence="1" id="KW-0596">Phosphopantetheine</keyword>
<comment type="caution">
    <text evidence="4">The sequence shown here is derived from an EMBL/GenBank/DDBJ whole genome shotgun (WGS) entry which is preliminary data.</text>
</comment>
<accession>A0A2P2FF35</accession>